<organism evidence="7 8">
    <name type="scientific">Elysia chlorotica</name>
    <name type="common">Eastern emerald elysia</name>
    <name type="synonym">Sea slug</name>
    <dbReference type="NCBI Taxonomy" id="188477"/>
    <lineage>
        <taxon>Eukaryota</taxon>
        <taxon>Metazoa</taxon>
        <taxon>Spiralia</taxon>
        <taxon>Lophotrochozoa</taxon>
        <taxon>Mollusca</taxon>
        <taxon>Gastropoda</taxon>
        <taxon>Heterobranchia</taxon>
        <taxon>Euthyneura</taxon>
        <taxon>Panpulmonata</taxon>
        <taxon>Sacoglossa</taxon>
        <taxon>Placobranchoidea</taxon>
        <taxon>Plakobranchidae</taxon>
        <taxon>Elysia</taxon>
    </lineage>
</organism>
<keyword evidence="6" id="KW-1133">Transmembrane helix</keyword>
<dbReference type="InterPro" id="IPR050705">
    <property type="entry name" value="Cytochrome_P450_3A"/>
</dbReference>
<keyword evidence="4" id="KW-0560">Oxidoreductase</keyword>
<dbReference type="AlphaFoldDB" id="A0A433TCG5"/>
<dbReference type="STRING" id="188477.A0A433TCG5"/>
<dbReference type="EMBL" id="RQTK01000460">
    <property type="protein sequence ID" value="RUS79292.1"/>
    <property type="molecule type" value="Genomic_DNA"/>
</dbReference>
<dbReference type="InterPro" id="IPR036396">
    <property type="entry name" value="Cyt_P450_sf"/>
</dbReference>
<dbReference type="GO" id="GO:0020037">
    <property type="term" value="F:heme binding"/>
    <property type="evidence" value="ECO:0007669"/>
    <property type="project" value="InterPro"/>
</dbReference>
<evidence type="ECO:0000313" key="8">
    <source>
        <dbReference type="Proteomes" id="UP000271974"/>
    </source>
</evidence>
<dbReference type="InterPro" id="IPR001128">
    <property type="entry name" value="Cyt_P450"/>
</dbReference>
<sequence>MNILDFFFNIPFWIVLIVIIVTLLYIYGTQTHSVWKDLGIPGPPPLPFLGNAHEIKRLGMPEAFREWGRSYGPVVGVYFMRRPMLVVSDVNMLKQILITDFS</sequence>
<dbReference type="GO" id="GO:0008395">
    <property type="term" value="F:steroid hydroxylase activity"/>
    <property type="evidence" value="ECO:0007669"/>
    <property type="project" value="TreeGrafter"/>
</dbReference>
<dbReference type="PANTHER" id="PTHR24302">
    <property type="entry name" value="CYTOCHROME P450 FAMILY 3"/>
    <property type="match status" value="1"/>
</dbReference>
<keyword evidence="8" id="KW-1185">Reference proteome</keyword>
<proteinExistence type="inferred from homology"/>
<dbReference type="GO" id="GO:0016705">
    <property type="term" value="F:oxidoreductase activity, acting on paired donors, with incorporation or reduction of molecular oxygen"/>
    <property type="evidence" value="ECO:0007669"/>
    <property type="project" value="InterPro"/>
</dbReference>
<dbReference type="Gene3D" id="1.10.630.10">
    <property type="entry name" value="Cytochrome P450"/>
    <property type="match status" value="1"/>
</dbReference>
<evidence type="ECO:0000256" key="3">
    <source>
        <dbReference type="ARBA" id="ARBA00022723"/>
    </source>
</evidence>
<evidence type="ECO:0000256" key="2">
    <source>
        <dbReference type="ARBA" id="ARBA00022617"/>
    </source>
</evidence>
<dbReference type="Pfam" id="PF00067">
    <property type="entry name" value="p450"/>
    <property type="match status" value="1"/>
</dbReference>
<reference evidence="7 8" key="1">
    <citation type="submission" date="2019-01" db="EMBL/GenBank/DDBJ databases">
        <title>A draft genome assembly of the solar-powered sea slug Elysia chlorotica.</title>
        <authorList>
            <person name="Cai H."/>
            <person name="Li Q."/>
            <person name="Fang X."/>
            <person name="Li J."/>
            <person name="Curtis N.E."/>
            <person name="Altenburger A."/>
            <person name="Shibata T."/>
            <person name="Feng M."/>
            <person name="Maeda T."/>
            <person name="Schwartz J.A."/>
            <person name="Shigenobu S."/>
            <person name="Lundholm N."/>
            <person name="Nishiyama T."/>
            <person name="Yang H."/>
            <person name="Hasebe M."/>
            <person name="Li S."/>
            <person name="Pierce S.K."/>
            <person name="Wang J."/>
        </authorList>
    </citation>
    <scope>NUCLEOTIDE SEQUENCE [LARGE SCALE GENOMIC DNA]</scope>
    <source>
        <strain evidence="7">EC2010</strain>
        <tissue evidence="7">Whole organism of an adult</tissue>
    </source>
</reference>
<evidence type="ECO:0000256" key="6">
    <source>
        <dbReference type="SAM" id="Phobius"/>
    </source>
</evidence>
<name>A0A433TCG5_ELYCH</name>
<protein>
    <recommendedName>
        <fullName evidence="9">Cytochrome P450</fullName>
    </recommendedName>
</protein>
<evidence type="ECO:0008006" key="9">
    <source>
        <dbReference type="Google" id="ProtNLM"/>
    </source>
</evidence>
<evidence type="ECO:0000256" key="1">
    <source>
        <dbReference type="ARBA" id="ARBA00010617"/>
    </source>
</evidence>
<accession>A0A433TCG5</accession>
<evidence type="ECO:0000313" key="7">
    <source>
        <dbReference type="EMBL" id="RUS79292.1"/>
    </source>
</evidence>
<feature type="non-terminal residue" evidence="7">
    <location>
        <position position="102"/>
    </location>
</feature>
<dbReference type="OrthoDB" id="6151854at2759"/>
<keyword evidence="6" id="KW-0812">Transmembrane</keyword>
<comment type="similarity">
    <text evidence="1">Belongs to the cytochrome P450 family.</text>
</comment>
<keyword evidence="3" id="KW-0479">Metal-binding</keyword>
<comment type="caution">
    <text evidence="7">The sequence shown here is derived from an EMBL/GenBank/DDBJ whole genome shotgun (WGS) entry which is preliminary data.</text>
</comment>
<gene>
    <name evidence="7" type="ORF">EGW08_012947</name>
</gene>
<keyword evidence="2" id="KW-0349">Heme</keyword>
<keyword evidence="6" id="KW-0472">Membrane</keyword>
<feature type="transmembrane region" description="Helical" evidence="6">
    <location>
        <begin position="6"/>
        <end position="27"/>
    </location>
</feature>
<evidence type="ECO:0000256" key="5">
    <source>
        <dbReference type="ARBA" id="ARBA00023004"/>
    </source>
</evidence>
<dbReference type="Proteomes" id="UP000271974">
    <property type="component" value="Unassembled WGS sequence"/>
</dbReference>
<dbReference type="PANTHER" id="PTHR24302:SF15">
    <property type="entry name" value="FATTY-ACID PEROXYGENASE"/>
    <property type="match status" value="1"/>
</dbReference>
<dbReference type="SUPFAM" id="SSF48264">
    <property type="entry name" value="Cytochrome P450"/>
    <property type="match status" value="1"/>
</dbReference>
<keyword evidence="5" id="KW-0408">Iron</keyword>
<dbReference type="GO" id="GO:0005506">
    <property type="term" value="F:iron ion binding"/>
    <property type="evidence" value="ECO:0007669"/>
    <property type="project" value="InterPro"/>
</dbReference>
<evidence type="ECO:0000256" key="4">
    <source>
        <dbReference type="ARBA" id="ARBA00023002"/>
    </source>
</evidence>